<evidence type="ECO:0000256" key="1">
    <source>
        <dbReference type="SAM" id="MobiDB-lite"/>
    </source>
</evidence>
<keyword evidence="3" id="KW-1185">Reference proteome</keyword>
<accession>A0A2S6GGW7</accession>
<evidence type="ECO:0000313" key="2">
    <source>
        <dbReference type="EMBL" id="PPK64440.1"/>
    </source>
</evidence>
<reference evidence="2 3" key="1">
    <citation type="submission" date="2018-02" db="EMBL/GenBank/DDBJ databases">
        <title>Genomic Encyclopedia of Archaeal and Bacterial Type Strains, Phase II (KMG-II): from individual species to whole genera.</title>
        <authorList>
            <person name="Goeker M."/>
        </authorList>
    </citation>
    <scope>NUCLEOTIDE SEQUENCE [LARGE SCALE GENOMIC DNA]</scope>
    <source>
        <strain evidence="2 3">YU 961-1</strain>
    </source>
</reference>
<comment type="caution">
    <text evidence="2">The sequence shown here is derived from an EMBL/GenBank/DDBJ whole genome shotgun (WGS) entry which is preliminary data.</text>
</comment>
<protein>
    <submittedName>
        <fullName evidence="2">Uncharacterized protein</fullName>
    </submittedName>
</protein>
<feature type="region of interest" description="Disordered" evidence="1">
    <location>
        <begin position="66"/>
        <end position="91"/>
    </location>
</feature>
<dbReference type="RefSeq" id="WP_104481825.1">
    <property type="nucleotide sequence ID" value="NZ_CP154825.1"/>
</dbReference>
<dbReference type="AlphaFoldDB" id="A0A2S6GGW7"/>
<dbReference type="Proteomes" id="UP000239203">
    <property type="component" value="Unassembled WGS sequence"/>
</dbReference>
<organism evidence="2 3">
    <name type="scientific">Actinokineospora auranticolor</name>
    <dbReference type="NCBI Taxonomy" id="155976"/>
    <lineage>
        <taxon>Bacteria</taxon>
        <taxon>Bacillati</taxon>
        <taxon>Actinomycetota</taxon>
        <taxon>Actinomycetes</taxon>
        <taxon>Pseudonocardiales</taxon>
        <taxon>Pseudonocardiaceae</taxon>
        <taxon>Actinokineospora</taxon>
    </lineage>
</organism>
<sequence>MTRDDERQWGAVCAEVPTLDERARHFGRWRRFTELLARTRAGDAVSVWEWRELADELGQLHAEETRYVGRQPTGKPFPAADSRAVEPGTAARAPVPEQFACPVARCDRIAGAVSTPAPRCQLQDKAMRSVRLGGGPVPG</sequence>
<dbReference type="EMBL" id="PTIX01000019">
    <property type="protein sequence ID" value="PPK64440.1"/>
    <property type="molecule type" value="Genomic_DNA"/>
</dbReference>
<proteinExistence type="predicted"/>
<evidence type="ECO:0000313" key="3">
    <source>
        <dbReference type="Proteomes" id="UP000239203"/>
    </source>
</evidence>
<name>A0A2S6GGW7_9PSEU</name>
<gene>
    <name evidence="2" type="ORF">CLV40_1193</name>
</gene>